<dbReference type="InterPro" id="IPR036047">
    <property type="entry name" value="F-box-like_dom_sf"/>
</dbReference>
<gene>
    <name evidence="3" type="ORF">C9374_013369</name>
</gene>
<feature type="compositionally biased region" description="Low complexity" evidence="1">
    <location>
        <begin position="829"/>
        <end position="847"/>
    </location>
</feature>
<dbReference type="Gene3D" id="1.20.1280.50">
    <property type="match status" value="1"/>
</dbReference>
<dbReference type="InterPro" id="IPR032675">
    <property type="entry name" value="LRR_dom_sf"/>
</dbReference>
<dbReference type="RefSeq" id="XP_044553778.1">
    <property type="nucleotide sequence ID" value="XM_044689238.1"/>
</dbReference>
<feature type="compositionally biased region" description="Low complexity" evidence="1">
    <location>
        <begin position="11"/>
        <end position="33"/>
    </location>
</feature>
<feature type="region of interest" description="Disordered" evidence="1">
    <location>
        <begin position="1"/>
        <end position="68"/>
    </location>
</feature>
<dbReference type="SUPFAM" id="SSF81383">
    <property type="entry name" value="F-box domain"/>
    <property type="match status" value="1"/>
</dbReference>
<comment type="caution">
    <text evidence="3">The sequence shown here is derived from an EMBL/GenBank/DDBJ whole genome shotgun (WGS) entry which is preliminary data.</text>
</comment>
<dbReference type="Gene3D" id="3.80.10.10">
    <property type="entry name" value="Ribonuclease Inhibitor"/>
    <property type="match status" value="2"/>
</dbReference>
<evidence type="ECO:0000313" key="3">
    <source>
        <dbReference type="EMBL" id="KAG2391884.1"/>
    </source>
</evidence>
<protein>
    <recommendedName>
        <fullName evidence="2">F-box domain-containing protein</fullName>
    </recommendedName>
</protein>
<dbReference type="Proteomes" id="UP000816034">
    <property type="component" value="Unassembled WGS sequence"/>
</dbReference>
<dbReference type="GO" id="GO:0019005">
    <property type="term" value="C:SCF ubiquitin ligase complex"/>
    <property type="evidence" value="ECO:0007669"/>
    <property type="project" value="TreeGrafter"/>
</dbReference>
<reference evidence="3 4" key="1">
    <citation type="journal article" date="2018" name="BMC Genomics">
        <title>The genome of Naegleria lovaniensis, the basis for a comparative approach to unravel pathogenicity factors of the human pathogenic amoeba N. fowleri.</title>
        <authorList>
            <person name="Liechti N."/>
            <person name="Schurch N."/>
            <person name="Bruggmann R."/>
            <person name="Wittwer M."/>
        </authorList>
    </citation>
    <scope>NUCLEOTIDE SEQUENCE [LARGE SCALE GENOMIC DNA]</scope>
    <source>
        <strain evidence="3 4">ATCC 30569</strain>
    </source>
</reference>
<dbReference type="PANTHER" id="PTHR13318:SF247">
    <property type="entry name" value="GH16156P"/>
    <property type="match status" value="1"/>
</dbReference>
<dbReference type="PANTHER" id="PTHR13318">
    <property type="entry name" value="PARTNER OF PAIRED, ISOFORM B-RELATED"/>
    <property type="match status" value="1"/>
</dbReference>
<proteinExistence type="predicted"/>
<dbReference type="InterPro" id="IPR001810">
    <property type="entry name" value="F-box_dom"/>
</dbReference>
<feature type="region of interest" description="Disordered" evidence="1">
    <location>
        <begin position="829"/>
        <end position="860"/>
    </location>
</feature>
<evidence type="ECO:0000313" key="4">
    <source>
        <dbReference type="Proteomes" id="UP000816034"/>
    </source>
</evidence>
<dbReference type="PROSITE" id="PS50181">
    <property type="entry name" value="FBOX"/>
    <property type="match status" value="1"/>
</dbReference>
<keyword evidence="4" id="KW-1185">Reference proteome</keyword>
<evidence type="ECO:0000256" key="1">
    <source>
        <dbReference type="SAM" id="MobiDB-lite"/>
    </source>
</evidence>
<dbReference type="GeneID" id="68105822"/>
<organism evidence="3 4">
    <name type="scientific">Naegleria lovaniensis</name>
    <name type="common">Amoeba</name>
    <dbReference type="NCBI Taxonomy" id="51637"/>
    <lineage>
        <taxon>Eukaryota</taxon>
        <taxon>Discoba</taxon>
        <taxon>Heterolobosea</taxon>
        <taxon>Tetramitia</taxon>
        <taxon>Eutetramitia</taxon>
        <taxon>Vahlkampfiidae</taxon>
        <taxon>Naegleria</taxon>
    </lineage>
</organism>
<feature type="domain" description="F-box" evidence="2">
    <location>
        <begin position="172"/>
        <end position="219"/>
    </location>
</feature>
<feature type="region of interest" description="Disordered" evidence="1">
    <location>
        <begin position="124"/>
        <end position="149"/>
    </location>
</feature>
<evidence type="ECO:0000259" key="2">
    <source>
        <dbReference type="PROSITE" id="PS50181"/>
    </source>
</evidence>
<dbReference type="SUPFAM" id="SSF52047">
    <property type="entry name" value="RNI-like"/>
    <property type="match status" value="2"/>
</dbReference>
<dbReference type="Pfam" id="PF12937">
    <property type="entry name" value="F-box-like"/>
    <property type="match status" value="1"/>
</dbReference>
<feature type="compositionally biased region" description="Polar residues" evidence="1">
    <location>
        <begin position="1"/>
        <end position="10"/>
    </location>
</feature>
<sequence length="1050" mass="117670">MTTPSPFSLFQQQQRPTTTQHSHHQPTQQQQPTMRLLREDNSSAHSLSYEPTTTTTTTPTPLPSILTNTSIQPTTRLSQPQIHFQTNNMTSSTTGGATQMNHHQPLLIIPSIYSSTSSAQYNAASYRDENSKKRKSAPVDPISAQLESSDPEVHHKKLKSYISATTTPRRTCWSLGILPTQVLFEIMSYLTKIELLRNVGKVSKHFHRTSRCNLLWKFEDITKIFPKLVSMHALVMFHCQVFGMYHSVSPFEQLVLHSIDECALHSFLSIFTHLKRIKIMNRINPMNPSILMDQQQTCKLKSEAVLKISQTFRALIDVDISAMDLVEIEPILESLSNRLEHLNLDHVKAVTFDHIHFLLSNCKNLKTLKCHNTPRFSVSSDQLRQLSLDNSARNLTTLVIRFLNVDSMDHISLFTKSFPKLKFLWISNWNDMNSIMLSQVMNDLQNLETLRIECSENTILSQPIALNNPNLSSLSISKVKKLSNLLIGPNACKKISLIRFESISNLDLPIIESDSCMIESFVVRSSSLNIFQNDRVITALDRCEKLDILDLQSTSTQFTLTSKILTNVQLFMCDQLTSIKFNKCSQLSTVSIDACEQLIELEMCETPKLTELVLFKIPSESHPILHTLKIDSGDLSNLQISRCVNLRNLNLNCPNMSCINLTDCKILENIHLNGMKKLTKVAISLSVYPSDHMSELFHFFNNVEYLSISNANHLNDHVLSEYMNHAHNLQALVLSHCHGLVSPCITNHSIKGMQLLNMNRLENVKVNSDSLSKFFLRNAPNVKNDLQLETPKLRLIQVQNCPLLPSLTLSRGSCCANIGLVATNTATTTATTTSSTSRTSTTTSFSTGSGGSGTTTTSSATSHNMNQYEVIHQAHFDACPSLNHLKFKALLSEIDFHKYKLVIEDYMMKDCSSQFSGFFMTSLNEPHTMIPMHMQRSMKPSSEAVRHHSTTLPCSMHGKSLHTSNGGCYLQLPSHPCSTTSMVTITQPIILQPLPSSIPQRIPSSSSAATALTTTAMLPSMMPSNPPKEQIILSFNPSSNLPSIVLSNFE</sequence>
<accession>A0AA88KQK9</accession>
<name>A0AA88KQK9_NAELO</name>
<dbReference type="GO" id="GO:0031146">
    <property type="term" value="P:SCF-dependent proteasomal ubiquitin-dependent protein catabolic process"/>
    <property type="evidence" value="ECO:0007669"/>
    <property type="project" value="TreeGrafter"/>
</dbReference>
<dbReference type="EMBL" id="PYSW02000006">
    <property type="protein sequence ID" value="KAG2391884.1"/>
    <property type="molecule type" value="Genomic_DNA"/>
</dbReference>
<dbReference type="AlphaFoldDB" id="A0AA88KQK9"/>